<reference evidence="2" key="1">
    <citation type="submission" date="2021-08" db="EMBL/GenBank/DDBJ databases">
        <title>WGS assembly of Ceratopteris richardii.</title>
        <authorList>
            <person name="Marchant D.B."/>
            <person name="Chen G."/>
            <person name="Jenkins J."/>
            <person name="Shu S."/>
            <person name="Leebens-Mack J."/>
            <person name="Grimwood J."/>
            <person name="Schmutz J."/>
            <person name="Soltis P."/>
            <person name="Soltis D."/>
            <person name="Chen Z.-H."/>
        </authorList>
    </citation>
    <scope>NUCLEOTIDE SEQUENCE</scope>
    <source>
        <strain evidence="2">Whitten #5841</strain>
        <tissue evidence="2">Leaf</tissue>
    </source>
</reference>
<dbReference type="EMBL" id="CM035437">
    <property type="protein sequence ID" value="KAH7287565.1"/>
    <property type="molecule type" value="Genomic_DNA"/>
</dbReference>
<name>A0A8T2QVV6_CERRI</name>
<dbReference type="Proteomes" id="UP000825935">
    <property type="component" value="Chromosome 32"/>
</dbReference>
<protein>
    <submittedName>
        <fullName evidence="2">Uncharacterized protein</fullName>
    </submittedName>
</protein>
<evidence type="ECO:0000256" key="1">
    <source>
        <dbReference type="SAM" id="Phobius"/>
    </source>
</evidence>
<feature type="transmembrane region" description="Helical" evidence="1">
    <location>
        <begin position="21"/>
        <end position="40"/>
    </location>
</feature>
<proteinExistence type="predicted"/>
<gene>
    <name evidence="2" type="ORF">KP509_32G062700</name>
</gene>
<keyword evidence="3" id="KW-1185">Reference proteome</keyword>
<organism evidence="2 3">
    <name type="scientific">Ceratopteris richardii</name>
    <name type="common">Triangle waterfern</name>
    <dbReference type="NCBI Taxonomy" id="49495"/>
    <lineage>
        <taxon>Eukaryota</taxon>
        <taxon>Viridiplantae</taxon>
        <taxon>Streptophyta</taxon>
        <taxon>Embryophyta</taxon>
        <taxon>Tracheophyta</taxon>
        <taxon>Polypodiopsida</taxon>
        <taxon>Polypodiidae</taxon>
        <taxon>Polypodiales</taxon>
        <taxon>Pteridineae</taxon>
        <taxon>Pteridaceae</taxon>
        <taxon>Parkerioideae</taxon>
        <taxon>Ceratopteris</taxon>
    </lineage>
</organism>
<keyword evidence="1" id="KW-0812">Transmembrane</keyword>
<sequence>MYQAAQSTLKLRLSLVDSKKRSSLGMDQVLILMIAVFVLIDYGM</sequence>
<keyword evidence="1" id="KW-1133">Transmembrane helix</keyword>
<comment type="caution">
    <text evidence="2">The sequence shown here is derived from an EMBL/GenBank/DDBJ whole genome shotgun (WGS) entry which is preliminary data.</text>
</comment>
<keyword evidence="1" id="KW-0472">Membrane</keyword>
<evidence type="ECO:0000313" key="3">
    <source>
        <dbReference type="Proteomes" id="UP000825935"/>
    </source>
</evidence>
<evidence type="ECO:0000313" key="2">
    <source>
        <dbReference type="EMBL" id="KAH7287565.1"/>
    </source>
</evidence>
<accession>A0A8T2QVV6</accession>
<dbReference type="AlphaFoldDB" id="A0A8T2QVV6"/>